<dbReference type="Proteomes" id="UP000234329">
    <property type="component" value="Unassembled WGS sequence"/>
</dbReference>
<feature type="transmembrane region" description="Helical" evidence="1">
    <location>
        <begin position="194"/>
        <end position="215"/>
    </location>
</feature>
<protein>
    <recommendedName>
        <fullName evidence="2">Zinc-ribbon domain-containing protein</fullName>
    </recommendedName>
</protein>
<keyword evidence="1" id="KW-0812">Transmembrane</keyword>
<name>A0A2I1DHY5_9PROT</name>
<feature type="transmembrane region" description="Helical" evidence="1">
    <location>
        <begin position="20"/>
        <end position="41"/>
    </location>
</feature>
<evidence type="ECO:0000313" key="3">
    <source>
        <dbReference type="EMBL" id="PKY09486.1"/>
    </source>
</evidence>
<dbReference type="InParanoid" id="A0A2I1DHY5"/>
<proteinExistence type="predicted"/>
<organism evidence="3 4">
    <name type="scientific">Acidithiobacillus marinus</name>
    <dbReference type="NCBI Taxonomy" id="187490"/>
    <lineage>
        <taxon>Bacteria</taxon>
        <taxon>Pseudomonadati</taxon>
        <taxon>Pseudomonadota</taxon>
        <taxon>Acidithiobacillia</taxon>
        <taxon>Acidithiobacillales</taxon>
        <taxon>Acidithiobacillaceae</taxon>
        <taxon>Acidithiobacillus</taxon>
    </lineage>
</organism>
<keyword evidence="4" id="KW-1185">Reference proteome</keyword>
<keyword evidence="1" id="KW-1133">Transmembrane helix</keyword>
<comment type="caution">
    <text evidence="3">The sequence shown here is derived from an EMBL/GenBank/DDBJ whole genome shotgun (WGS) entry which is preliminary data.</text>
</comment>
<reference evidence="3 4" key="1">
    <citation type="submission" date="2017-03" db="EMBL/GenBank/DDBJ databases">
        <title>Draft genime sequence of the acidophilic sulfur-oxidizing bacterium Acidithiobacillus sp. SH, isolated from seawater.</title>
        <authorList>
            <person name="Sharmin S."/>
            <person name="Tokuhisa M."/>
            <person name="Kanao T."/>
            <person name="Kamimura K."/>
        </authorList>
    </citation>
    <scope>NUCLEOTIDE SEQUENCE [LARGE SCALE GENOMIC DNA]</scope>
    <source>
        <strain evidence="3 4">SH</strain>
    </source>
</reference>
<dbReference type="Pfam" id="PF13240">
    <property type="entry name" value="Zn_Ribbon_1"/>
    <property type="match status" value="1"/>
</dbReference>
<dbReference type="AlphaFoldDB" id="A0A2I1DHY5"/>
<dbReference type="RefSeq" id="WP_101539051.1">
    <property type="nucleotide sequence ID" value="NZ_MXAV01000057.1"/>
</dbReference>
<keyword evidence="1" id="KW-0472">Membrane</keyword>
<gene>
    <name evidence="3" type="ORF">B1757_14705</name>
</gene>
<feature type="domain" description="Zinc-ribbon" evidence="2">
    <location>
        <begin position="255"/>
        <end position="276"/>
    </location>
</feature>
<dbReference type="InterPro" id="IPR026870">
    <property type="entry name" value="Zinc_ribbon_dom"/>
</dbReference>
<accession>A0A2I1DHY5</accession>
<sequence>MGNQEIAGGMSIKMFALGKWLSLIFAFLALLTVIFVAIELLTLGSSFKTPRFDAQAQQTMIGNLPSQQSNVAQQKEQLRLSKDYGSRIISIISKYDIQNVKMNQIITLMQQMPSEYRDNFISGWSEFVRDGIKYAQKNGVYQAQNTTTSNSIFGGSVTESTADILTRQYINAFSTAMDAAKLDARKDEVKRLSLLGFIVAAVIVFILAMVLPVLVQIEKNTRGLTRSAPSSSLAASPLRQPVVSAGSAQIHEALCPKCHAPVTPGDIFCGNCGADLR</sequence>
<evidence type="ECO:0000256" key="1">
    <source>
        <dbReference type="SAM" id="Phobius"/>
    </source>
</evidence>
<dbReference type="OrthoDB" id="9128717at2"/>
<evidence type="ECO:0000259" key="2">
    <source>
        <dbReference type="Pfam" id="PF13240"/>
    </source>
</evidence>
<evidence type="ECO:0000313" key="4">
    <source>
        <dbReference type="Proteomes" id="UP000234329"/>
    </source>
</evidence>
<dbReference type="EMBL" id="MXAV01000057">
    <property type="protein sequence ID" value="PKY09486.1"/>
    <property type="molecule type" value="Genomic_DNA"/>
</dbReference>